<evidence type="ECO:0000313" key="3">
    <source>
        <dbReference type="Proteomes" id="UP001218188"/>
    </source>
</evidence>
<dbReference type="AlphaFoldDB" id="A0AAD6S509"/>
<feature type="region of interest" description="Disordered" evidence="1">
    <location>
        <begin position="79"/>
        <end position="140"/>
    </location>
</feature>
<comment type="caution">
    <text evidence="2">The sequence shown here is derived from an EMBL/GenBank/DDBJ whole genome shotgun (WGS) entry which is preliminary data.</text>
</comment>
<reference evidence="2" key="1">
    <citation type="submission" date="2023-03" db="EMBL/GenBank/DDBJ databases">
        <title>Massive genome expansion in bonnet fungi (Mycena s.s.) driven by repeated elements and novel gene families across ecological guilds.</title>
        <authorList>
            <consortium name="Lawrence Berkeley National Laboratory"/>
            <person name="Harder C.B."/>
            <person name="Miyauchi S."/>
            <person name="Viragh M."/>
            <person name="Kuo A."/>
            <person name="Thoen E."/>
            <person name="Andreopoulos B."/>
            <person name="Lu D."/>
            <person name="Skrede I."/>
            <person name="Drula E."/>
            <person name="Henrissat B."/>
            <person name="Morin E."/>
            <person name="Kohler A."/>
            <person name="Barry K."/>
            <person name="LaButti K."/>
            <person name="Morin E."/>
            <person name="Salamov A."/>
            <person name="Lipzen A."/>
            <person name="Mereny Z."/>
            <person name="Hegedus B."/>
            <person name="Baldrian P."/>
            <person name="Stursova M."/>
            <person name="Weitz H."/>
            <person name="Taylor A."/>
            <person name="Grigoriev I.V."/>
            <person name="Nagy L.G."/>
            <person name="Martin F."/>
            <person name="Kauserud H."/>
        </authorList>
    </citation>
    <scope>NUCLEOTIDE SEQUENCE</scope>
    <source>
        <strain evidence="2">CBHHK200</strain>
    </source>
</reference>
<dbReference type="EMBL" id="JARJCM010000235">
    <property type="protein sequence ID" value="KAJ7021331.1"/>
    <property type="molecule type" value="Genomic_DNA"/>
</dbReference>
<dbReference type="Proteomes" id="UP001218188">
    <property type="component" value="Unassembled WGS sequence"/>
</dbReference>
<evidence type="ECO:0000313" key="2">
    <source>
        <dbReference type="EMBL" id="KAJ7021331.1"/>
    </source>
</evidence>
<keyword evidence="3" id="KW-1185">Reference proteome</keyword>
<name>A0AAD6S509_9AGAR</name>
<organism evidence="2 3">
    <name type="scientific">Mycena alexandri</name>
    <dbReference type="NCBI Taxonomy" id="1745969"/>
    <lineage>
        <taxon>Eukaryota</taxon>
        <taxon>Fungi</taxon>
        <taxon>Dikarya</taxon>
        <taxon>Basidiomycota</taxon>
        <taxon>Agaricomycotina</taxon>
        <taxon>Agaricomycetes</taxon>
        <taxon>Agaricomycetidae</taxon>
        <taxon>Agaricales</taxon>
        <taxon>Marasmiineae</taxon>
        <taxon>Mycenaceae</taxon>
        <taxon>Mycena</taxon>
    </lineage>
</organism>
<protein>
    <submittedName>
        <fullName evidence="2">Uncharacterized protein</fullName>
    </submittedName>
</protein>
<evidence type="ECO:0000256" key="1">
    <source>
        <dbReference type="SAM" id="MobiDB-lite"/>
    </source>
</evidence>
<sequence length="215" mass="24279">MCTLAVCIHGAAEHKSFFTRSLRCLAFLPWSNAFRVCTGEAITVLQWCLVREVTSRLSHFSFGCARNARLALPHKGLVKVGFRRQGPPTGSPAPERGRSRGRQRERRLADCPSPSQKTPRLFSRCSRRHGHQGPCQAGRGEMYGTNPDTHPPWSRLPSSLPQFPRHQGASRPGHQLGAVFRAPVRSVNISCPLARSERRRVWGHQRRHVERIRPM</sequence>
<accession>A0AAD6S509</accession>
<proteinExistence type="predicted"/>
<gene>
    <name evidence="2" type="ORF">C8F04DRAFT_269695</name>
</gene>